<dbReference type="PRINTS" id="PR00183">
    <property type="entry name" value="ECOLIPORIN"/>
</dbReference>
<dbReference type="PANTHER" id="PTHR34501">
    <property type="entry name" value="PROTEIN YDDL-RELATED"/>
    <property type="match status" value="1"/>
</dbReference>
<dbReference type="PRINTS" id="PR00182">
    <property type="entry name" value="ECOLNEIPORIN"/>
</dbReference>
<dbReference type="PANTHER" id="PTHR34501:SF1">
    <property type="entry name" value="OUTER MEMBRANE PORIN C"/>
    <property type="match status" value="1"/>
</dbReference>
<dbReference type="GO" id="GO:0015288">
    <property type="term" value="F:porin activity"/>
    <property type="evidence" value="ECO:0007669"/>
    <property type="project" value="UniProtKB-KW"/>
</dbReference>
<comment type="subcellular location">
    <subcellularLocation>
        <location evidence="1">Cell outer membrane</location>
        <topology evidence="1">Multi-pass membrane protein</topology>
    </subcellularLocation>
</comment>
<evidence type="ECO:0000313" key="12">
    <source>
        <dbReference type="Proteomes" id="UP000294555"/>
    </source>
</evidence>
<dbReference type="RefSeq" id="WP_132927310.1">
    <property type="nucleotide sequence ID" value="NZ_CP075169.1"/>
</dbReference>
<dbReference type="OrthoDB" id="5582772at2"/>
<dbReference type="Gene3D" id="2.40.160.10">
    <property type="entry name" value="Porin"/>
    <property type="match status" value="1"/>
</dbReference>
<accession>A0A4R1NI79</accession>
<dbReference type="InterPro" id="IPR023614">
    <property type="entry name" value="Porin_dom_sf"/>
</dbReference>
<proteinExistence type="inferred from homology"/>
<keyword evidence="8" id="KW-0472">Membrane</keyword>
<dbReference type="Proteomes" id="UP000294555">
    <property type="component" value="Unassembled WGS sequence"/>
</dbReference>
<keyword evidence="5" id="KW-0812">Transmembrane</keyword>
<feature type="signal peptide" evidence="10">
    <location>
        <begin position="1"/>
        <end position="21"/>
    </location>
</feature>
<evidence type="ECO:0000256" key="10">
    <source>
        <dbReference type="SAM" id="SignalP"/>
    </source>
</evidence>
<comment type="caution">
    <text evidence="11">The sequence shown here is derived from an EMBL/GenBank/DDBJ whole genome shotgun (WGS) entry which is preliminary data.</text>
</comment>
<evidence type="ECO:0000256" key="8">
    <source>
        <dbReference type="ARBA" id="ARBA00023136"/>
    </source>
</evidence>
<reference evidence="11 12" key="1">
    <citation type="submission" date="2019-02" db="EMBL/GenBank/DDBJ databases">
        <title>Investigation of anaerobic lignin degradation for improved lignocellulosic biofuels.</title>
        <authorList>
            <person name="Deangelis K."/>
        </authorList>
    </citation>
    <scope>NUCLEOTIDE SEQUENCE [LARGE SCALE GENOMIC DNA]</scope>
    <source>
        <strain evidence="11 12">159R</strain>
    </source>
</reference>
<dbReference type="SUPFAM" id="SSF56935">
    <property type="entry name" value="Porins"/>
    <property type="match status" value="1"/>
</dbReference>
<evidence type="ECO:0000256" key="7">
    <source>
        <dbReference type="ARBA" id="ARBA00023114"/>
    </source>
</evidence>
<evidence type="ECO:0000313" key="11">
    <source>
        <dbReference type="EMBL" id="TCL07253.1"/>
    </source>
</evidence>
<protein>
    <submittedName>
        <fullName evidence="11">Outer membrane pore protein C</fullName>
    </submittedName>
</protein>
<comment type="similarity">
    <text evidence="2">Belongs to the Gram-negative porin family.</text>
</comment>
<evidence type="ECO:0000256" key="5">
    <source>
        <dbReference type="ARBA" id="ARBA00022692"/>
    </source>
</evidence>
<dbReference type="AlphaFoldDB" id="A0A4R1NI79"/>
<dbReference type="CDD" id="cd00342">
    <property type="entry name" value="gram_neg_porins"/>
    <property type="match status" value="1"/>
</dbReference>
<evidence type="ECO:0000256" key="4">
    <source>
        <dbReference type="ARBA" id="ARBA00022452"/>
    </source>
</evidence>
<keyword evidence="10" id="KW-0732">Signal</keyword>
<dbReference type="EMBL" id="SJOI01000001">
    <property type="protein sequence ID" value="TCL07253.1"/>
    <property type="molecule type" value="Genomic_DNA"/>
</dbReference>
<keyword evidence="7" id="KW-0626">Porin</keyword>
<evidence type="ECO:0000256" key="6">
    <source>
        <dbReference type="ARBA" id="ARBA00023065"/>
    </source>
</evidence>
<organism evidence="11 12">
    <name type="scientific">Sodalis ligni</name>
    <dbReference type="NCBI Taxonomy" id="2697027"/>
    <lineage>
        <taxon>Bacteria</taxon>
        <taxon>Pseudomonadati</taxon>
        <taxon>Pseudomonadota</taxon>
        <taxon>Gammaproteobacteria</taxon>
        <taxon>Enterobacterales</taxon>
        <taxon>Bruguierivoracaceae</taxon>
        <taxon>Sodalis</taxon>
    </lineage>
</organism>
<dbReference type="InterPro" id="IPR033900">
    <property type="entry name" value="Gram_neg_porin_domain"/>
</dbReference>
<evidence type="ECO:0000256" key="9">
    <source>
        <dbReference type="ARBA" id="ARBA00023237"/>
    </source>
</evidence>
<evidence type="ECO:0000256" key="2">
    <source>
        <dbReference type="ARBA" id="ARBA00007539"/>
    </source>
</evidence>
<dbReference type="GO" id="GO:0046930">
    <property type="term" value="C:pore complex"/>
    <property type="evidence" value="ECO:0007669"/>
    <property type="project" value="UniProtKB-KW"/>
</dbReference>
<dbReference type="GO" id="GO:0034220">
    <property type="term" value="P:monoatomic ion transmembrane transport"/>
    <property type="evidence" value="ECO:0007669"/>
    <property type="project" value="InterPro"/>
</dbReference>
<keyword evidence="12" id="KW-1185">Reference proteome</keyword>
<keyword evidence="3" id="KW-0813">Transport</keyword>
<keyword evidence="6" id="KW-0406">Ion transport</keyword>
<dbReference type="InterPro" id="IPR050298">
    <property type="entry name" value="Gram-neg_bact_OMP"/>
</dbReference>
<name>A0A4R1NI79_9GAMM</name>
<evidence type="ECO:0000256" key="3">
    <source>
        <dbReference type="ARBA" id="ARBA00022448"/>
    </source>
</evidence>
<dbReference type="InterPro" id="IPR001702">
    <property type="entry name" value="Porin_Gram-ve"/>
</dbReference>
<feature type="chain" id="PRO_5020334390" evidence="10">
    <location>
        <begin position="22"/>
        <end position="367"/>
    </location>
</feature>
<keyword evidence="4" id="KW-1134">Transmembrane beta strand</keyword>
<dbReference type="NCBIfam" id="NF007841">
    <property type="entry name" value="PRK10554.1"/>
    <property type="match status" value="1"/>
</dbReference>
<dbReference type="GO" id="GO:0009279">
    <property type="term" value="C:cell outer membrane"/>
    <property type="evidence" value="ECO:0007669"/>
    <property type="project" value="UniProtKB-SubCell"/>
</dbReference>
<sequence length="367" mass="40400">MKLRLISIMAPAALISGVAAAAEIYNCDGNKLDLFGSVVGVHYFSSNEKANGDLSYMRLGFRGETQISDELTGYGHWKYQGDLNKSEEEKDQQGSTLLGYAGLKYGKFGSLDYGRNFGVLYDVLAWTDVLPELGGDTYGVDDMMSNRGNGMLTYRNRHFFGLAEGLHFALQYQGKNPESSKAGEGREVMAANGDGYGMSLSYDFGAGISAAGAFSSAHRTLGQRNLAYGHGGDRANAYSGALKFEKDAIYLAAMYTQSYNLMRFGDTKKTVHGFANKARNIELVAQYTFDLGLKPSLAYVQARGDDIEGYGSRDLRKYIDISTSYNFNKNMLAYVDYQINLLRENTFSRAAGIHHDNIVAVGMTYQF</sequence>
<evidence type="ECO:0000256" key="1">
    <source>
        <dbReference type="ARBA" id="ARBA00004571"/>
    </source>
</evidence>
<gene>
    <name evidence="11" type="ORF">EZJ58_5567</name>
</gene>
<dbReference type="InterPro" id="IPR001897">
    <property type="entry name" value="Porin_gammaproteobac"/>
</dbReference>
<dbReference type="Pfam" id="PF00267">
    <property type="entry name" value="Porin_1"/>
    <property type="match status" value="1"/>
</dbReference>
<keyword evidence="9" id="KW-0998">Cell outer membrane</keyword>